<sequence>MSENSAMLAPDLIEQLQQKTAMLWFNPNLGGELPPTELTATAIQVAQERLQRSQALLCHLFPELIEHQGMIESALLPLNQAEQKLFPQLELSTQAIYLKADHELAIAGSIKARGGFHEVIAISEKIAIEHQLMAADQDLIRLASPQAKILFSEYTISVGSTGNLGLSIGIMAAALGFKAVVHMSVEAKQWKKQRLRDRGVEVIEHRGDYAAAVAGGRAEAKRNPKCHFVDDEQSALLFLGYAACAEYLATQLKQQQRVIDREHPLMIYIPSGVGGAPGGICYGLKAIFGDAVHCFFAEPVASPCMLVQLAADTDQPVSVYDIGLDNKTEADGLAVGLASSLVSPFMRAQLSGVFTVEDPQLYDNLYQLKQFENIEVEPSAAAALQGPVWINSAEAKAYLAAQQVDIQKATHVIWSTGGCLVPQQEMQKFQKLGQDIYLSQHSH</sequence>
<dbReference type="OrthoDB" id="9780546at2"/>
<dbReference type="GO" id="GO:0036088">
    <property type="term" value="P:D-serine catabolic process"/>
    <property type="evidence" value="ECO:0007669"/>
    <property type="project" value="TreeGrafter"/>
</dbReference>
<gene>
    <name evidence="4" type="primary">dsdA</name>
    <name evidence="6" type="ORF">F945_00947</name>
</gene>
<keyword evidence="7" id="KW-1185">Reference proteome</keyword>
<dbReference type="eggNOG" id="COG3048">
    <property type="taxonomic scope" value="Bacteria"/>
</dbReference>
<evidence type="ECO:0000256" key="2">
    <source>
        <dbReference type="ARBA" id="ARBA00022898"/>
    </source>
</evidence>
<dbReference type="Proteomes" id="UP000014568">
    <property type="component" value="Unassembled WGS sequence"/>
</dbReference>
<dbReference type="InterPro" id="IPR011780">
    <property type="entry name" value="D_Ser_am_lyase"/>
</dbReference>
<dbReference type="STRING" id="632955.GCA_000829675_00945"/>
<dbReference type="GO" id="GO:0009097">
    <property type="term" value="P:isoleucine biosynthetic process"/>
    <property type="evidence" value="ECO:0007669"/>
    <property type="project" value="TreeGrafter"/>
</dbReference>
<evidence type="ECO:0000313" key="6">
    <source>
        <dbReference type="EMBL" id="EPF79583.1"/>
    </source>
</evidence>
<evidence type="ECO:0000256" key="4">
    <source>
        <dbReference type="HAMAP-Rule" id="MF_01030"/>
    </source>
</evidence>
<dbReference type="SUPFAM" id="SSF53686">
    <property type="entry name" value="Tryptophan synthase beta subunit-like PLP-dependent enzymes"/>
    <property type="match status" value="1"/>
</dbReference>
<name>S3NMQ2_9GAMM</name>
<dbReference type="GO" id="GO:0008721">
    <property type="term" value="F:D-serine ammonia-lyase activity"/>
    <property type="evidence" value="ECO:0007669"/>
    <property type="project" value="UniProtKB-EC"/>
</dbReference>
<evidence type="ECO:0000256" key="1">
    <source>
        <dbReference type="ARBA" id="ARBA00001933"/>
    </source>
</evidence>
<keyword evidence="3 4" id="KW-0456">Lyase</keyword>
<evidence type="ECO:0000256" key="3">
    <source>
        <dbReference type="ARBA" id="ARBA00023239"/>
    </source>
</evidence>
<feature type="domain" description="Tryptophan synthase beta chain-like PALP" evidence="5">
    <location>
        <begin position="91"/>
        <end position="387"/>
    </location>
</feature>
<evidence type="ECO:0000259" key="5">
    <source>
        <dbReference type="Pfam" id="PF00291"/>
    </source>
</evidence>
<protein>
    <recommendedName>
        <fullName evidence="4">Probable D-serine dehydratase</fullName>
        <ecNumber evidence="4">4.3.1.18</ecNumber>
    </recommendedName>
    <alternativeName>
        <fullName evidence="4">D-serine deaminase</fullName>
        <shortName evidence="4">DSD</shortName>
    </alternativeName>
</protein>
<dbReference type="GO" id="GO:0030170">
    <property type="term" value="F:pyridoxal phosphate binding"/>
    <property type="evidence" value="ECO:0007669"/>
    <property type="project" value="InterPro"/>
</dbReference>
<dbReference type="HAMAP" id="MF_01030">
    <property type="entry name" value="D_Ser_dehydrat"/>
    <property type="match status" value="1"/>
</dbReference>
<dbReference type="RefSeq" id="WP_016655369.1">
    <property type="nucleotide sequence ID" value="NZ_KE340352.1"/>
</dbReference>
<organism evidence="6 7">
    <name type="scientific">Acinetobacter rudis CIP 110305</name>
    <dbReference type="NCBI Taxonomy" id="421052"/>
    <lineage>
        <taxon>Bacteria</taxon>
        <taxon>Pseudomonadati</taxon>
        <taxon>Pseudomonadota</taxon>
        <taxon>Gammaproteobacteria</taxon>
        <taxon>Moraxellales</taxon>
        <taxon>Moraxellaceae</taxon>
        <taxon>Acinetobacter</taxon>
    </lineage>
</organism>
<dbReference type="EC" id="4.3.1.18" evidence="4"/>
<dbReference type="GO" id="GO:0016836">
    <property type="term" value="F:hydro-lyase activity"/>
    <property type="evidence" value="ECO:0007669"/>
    <property type="project" value="UniProtKB-UniRule"/>
</dbReference>
<dbReference type="InterPro" id="IPR036052">
    <property type="entry name" value="TrpB-like_PALP_sf"/>
</dbReference>
<feature type="modified residue" description="N6-(pyridoxal phosphate)lysine" evidence="4">
    <location>
        <position position="111"/>
    </location>
</feature>
<dbReference type="EMBL" id="ATGI01000007">
    <property type="protein sequence ID" value="EPF79583.1"/>
    <property type="molecule type" value="Genomic_DNA"/>
</dbReference>
<dbReference type="AlphaFoldDB" id="S3NMQ2"/>
<keyword evidence="2 4" id="KW-0663">Pyridoxal phosphate</keyword>
<dbReference type="PANTHER" id="PTHR48078">
    <property type="entry name" value="THREONINE DEHYDRATASE, MITOCHONDRIAL-RELATED"/>
    <property type="match status" value="1"/>
</dbReference>
<comment type="similarity">
    <text evidence="4">Belongs to the serine/threonine dehydratase family. DsdA subfamily.</text>
</comment>
<dbReference type="PATRIC" id="fig|421052.3.peg.929"/>
<dbReference type="NCBIfam" id="TIGR02035">
    <property type="entry name" value="D_Ser_am_lyase"/>
    <property type="match status" value="1"/>
</dbReference>
<accession>S3NMQ2</accession>
<dbReference type="Pfam" id="PF00291">
    <property type="entry name" value="PALP"/>
    <property type="match status" value="1"/>
</dbReference>
<reference evidence="6 7" key="1">
    <citation type="submission" date="2013-06" db="EMBL/GenBank/DDBJ databases">
        <title>The Genome Sequence of Acinetobacter rudis CIP 110305.</title>
        <authorList>
            <consortium name="The Broad Institute Genome Sequencing Platform"/>
            <consortium name="The Broad Institute Genome Sequencing Center for Infectious Disease"/>
            <person name="Cerqueira G."/>
            <person name="Feldgarden M."/>
            <person name="Courvalin P."/>
            <person name="Perichon B."/>
            <person name="Grillot-Courvalin C."/>
            <person name="Clermont D."/>
            <person name="Rocha E."/>
            <person name="Yoon E.-J."/>
            <person name="Nemec A."/>
            <person name="Young S.K."/>
            <person name="Zeng Q."/>
            <person name="Gargeya S."/>
            <person name="Fitzgerald M."/>
            <person name="Abouelleil A."/>
            <person name="Alvarado L."/>
            <person name="Berlin A.M."/>
            <person name="Chapman S.B."/>
            <person name="Dewar J."/>
            <person name="Goldberg J."/>
            <person name="Griggs A."/>
            <person name="Gujja S."/>
            <person name="Hansen M."/>
            <person name="Howarth C."/>
            <person name="Imamovic A."/>
            <person name="Larimer J."/>
            <person name="McCowan C."/>
            <person name="Murphy C."/>
            <person name="Pearson M."/>
            <person name="Priest M."/>
            <person name="Roberts A."/>
            <person name="Saif S."/>
            <person name="Shea T."/>
            <person name="Sykes S."/>
            <person name="Wortman J."/>
            <person name="Nusbaum C."/>
            <person name="Birren B."/>
        </authorList>
    </citation>
    <scope>NUCLEOTIDE SEQUENCE [LARGE SCALE GENOMIC DNA]</scope>
    <source>
        <strain evidence="6 7">CIP 110305</strain>
    </source>
</reference>
<comment type="cofactor">
    <cofactor evidence="1 4">
        <name>pyridoxal 5'-phosphate</name>
        <dbReference type="ChEBI" id="CHEBI:597326"/>
    </cofactor>
</comment>
<comment type="caution">
    <text evidence="6">The sequence shown here is derived from an EMBL/GenBank/DDBJ whole genome shotgun (WGS) entry which is preliminary data.</text>
</comment>
<dbReference type="HOGENOM" id="CLU_035707_0_0_6"/>
<evidence type="ECO:0000313" key="7">
    <source>
        <dbReference type="Proteomes" id="UP000014568"/>
    </source>
</evidence>
<dbReference type="Gene3D" id="3.40.50.1100">
    <property type="match status" value="2"/>
</dbReference>
<dbReference type="NCBIfam" id="NF002823">
    <property type="entry name" value="PRK02991.1"/>
    <property type="match status" value="1"/>
</dbReference>
<dbReference type="InterPro" id="IPR050147">
    <property type="entry name" value="Ser/Thr_Dehydratase"/>
</dbReference>
<dbReference type="PANTHER" id="PTHR48078:SF9">
    <property type="entry name" value="D-SERINE DEHYDRATASE"/>
    <property type="match status" value="1"/>
</dbReference>
<comment type="catalytic activity">
    <reaction evidence="4">
        <text>D-serine = pyruvate + NH4(+)</text>
        <dbReference type="Rhea" id="RHEA:13977"/>
        <dbReference type="ChEBI" id="CHEBI:15361"/>
        <dbReference type="ChEBI" id="CHEBI:28938"/>
        <dbReference type="ChEBI" id="CHEBI:35247"/>
        <dbReference type="EC" id="4.3.1.18"/>
    </reaction>
</comment>
<dbReference type="InterPro" id="IPR001926">
    <property type="entry name" value="TrpB-like_PALP"/>
</dbReference>
<proteinExistence type="inferred from homology"/>